<dbReference type="EMBL" id="SJPJ01000001">
    <property type="protein sequence ID" value="TWT78678.1"/>
    <property type="molecule type" value="Genomic_DNA"/>
</dbReference>
<comment type="caution">
    <text evidence="1">The sequence shown here is derived from an EMBL/GenBank/DDBJ whole genome shotgun (WGS) entry which is preliminary data.</text>
</comment>
<reference evidence="1 2" key="1">
    <citation type="submission" date="2019-02" db="EMBL/GenBank/DDBJ databases">
        <title>Deep-cultivation of Planctomycetes and their phenomic and genomic characterization uncovers novel biology.</title>
        <authorList>
            <person name="Wiegand S."/>
            <person name="Jogler M."/>
            <person name="Boedeker C."/>
            <person name="Pinto D."/>
            <person name="Vollmers J."/>
            <person name="Rivas-Marin E."/>
            <person name="Kohn T."/>
            <person name="Peeters S.H."/>
            <person name="Heuer A."/>
            <person name="Rast P."/>
            <person name="Oberbeckmann S."/>
            <person name="Bunk B."/>
            <person name="Jeske O."/>
            <person name="Meyerdierks A."/>
            <person name="Storesund J.E."/>
            <person name="Kallscheuer N."/>
            <person name="Luecker S."/>
            <person name="Lage O.M."/>
            <person name="Pohl T."/>
            <person name="Merkel B.J."/>
            <person name="Hornburger P."/>
            <person name="Mueller R.-W."/>
            <person name="Bruemmer F."/>
            <person name="Labrenz M."/>
            <person name="Spormann A.M."/>
            <person name="Op Den Camp H."/>
            <person name="Overmann J."/>
            <person name="Amann R."/>
            <person name="Jetten M.S.M."/>
            <person name="Mascher T."/>
            <person name="Medema M.H."/>
            <person name="Devos D.P."/>
            <person name="Kaster A.-K."/>
            <person name="Ovreas L."/>
            <person name="Rohde M."/>
            <person name="Galperin M.Y."/>
            <person name="Jogler C."/>
        </authorList>
    </citation>
    <scope>NUCLEOTIDE SEQUENCE [LARGE SCALE GENOMIC DNA]</scope>
    <source>
        <strain evidence="1 2">CA13</strain>
    </source>
</reference>
<protein>
    <submittedName>
        <fullName evidence="1">Uncharacterized protein</fullName>
    </submittedName>
</protein>
<name>A0A5C5YUK9_9BACT</name>
<dbReference type="Proteomes" id="UP000315010">
    <property type="component" value="Unassembled WGS sequence"/>
</dbReference>
<accession>A0A5C5YUK9</accession>
<dbReference type="AlphaFoldDB" id="A0A5C5YUK9"/>
<keyword evidence="2" id="KW-1185">Reference proteome</keyword>
<gene>
    <name evidence="1" type="ORF">CA13_00740</name>
</gene>
<evidence type="ECO:0000313" key="1">
    <source>
        <dbReference type="EMBL" id="TWT78678.1"/>
    </source>
</evidence>
<dbReference type="RefSeq" id="WP_146393723.1">
    <property type="nucleotide sequence ID" value="NZ_SJPJ01000001.1"/>
</dbReference>
<dbReference type="OrthoDB" id="271937at2"/>
<evidence type="ECO:0000313" key="2">
    <source>
        <dbReference type="Proteomes" id="UP000315010"/>
    </source>
</evidence>
<organism evidence="1 2">
    <name type="scientific">Novipirellula herctigrandis</name>
    <dbReference type="NCBI Taxonomy" id="2527986"/>
    <lineage>
        <taxon>Bacteria</taxon>
        <taxon>Pseudomonadati</taxon>
        <taxon>Planctomycetota</taxon>
        <taxon>Planctomycetia</taxon>
        <taxon>Pirellulales</taxon>
        <taxon>Pirellulaceae</taxon>
        <taxon>Novipirellula</taxon>
    </lineage>
</organism>
<proteinExistence type="predicted"/>
<sequence>MGRDPIRRTNDYRWYDDSICITDQIYNGAFEYHDVVWGLGTCLYLETGAFDTRTFDGAGYYRIGFQLPHKVEVGQTYTFSPVPADRTAIAVSDNHKFSALRTGEFTVFLYGKPSMDWMTDRDPPSTAEVRIESMQSDRVEAHVKIHAVLPEIVDLDLDRKFTANRIASDGG</sequence>